<accession>A0AAD6ZSA0</accession>
<dbReference type="EMBL" id="JARIHO010000030">
    <property type="protein sequence ID" value="KAJ7336742.1"/>
    <property type="molecule type" value="Genomic_DNA"/>
</dbReference>
<organism evidence="1 2">
    <name type="scientific">Mycena albidolilacea</name>
    <dbReference type="NCBI Taxonomy" id="1033008"/>
    <lineage>
        <taxon>Eukaryota</taxon>
        <taxon>Fungi</taxon>
        <taxon>Dikarya</taxon>
        <taxon>Basidiomycota</taxon>
        <taxon>Agaricomycotina</taxon>
        <taxon>Agaricomycetes</taxon>
        <taxon>Agaricomycetidae</taxon>
        <taxon>Agaricales</taxon>
        <taxon>Marasmiineae</taxon>
        <taxon>Mycenaceae</taxon>
        <taxon>Mycena</taxon>
    </lineage>
</organism>
<gene>
    <name evidence="1" type="ORF">DFH08DRAFT_813065</name>
</gene>
<proteinExistence type="predicted"/>
<dbReference type="AlphaFoldDB" id="A0AAD6ZSA0"/>
<dbReference type="Proteomes" id="UP001218218">
    <property type="component" value="Unassembled WGS sequence"/>
</dbReference>
<protein>
    <submittedName>
        <fullName evidence="1">Uncharacterized protein</fullName>
    </submittedName>
</protein>
<comment type="caution">
    <text evidence="1">The sequence shown here is derived from an EMBL/GenBank/DDBJ whole genome shotgun (WGS) entry which is preliminary data.</text>
</comment>
<reference evidence="1" key="1">
    <citation type="submission" date="2023-03" db="EMBL/GenBank/DDBJ databases">
        <title>Massive genome expansion in bonnet fungi (Mycena s.s.) driven by repeated elements and novel gene families across ecological guilds.</title>
        <authorList>
            <consortium name="Lawrence Berkeley National Laboratory"/>
            <person name="Harder C.B."/>
            <person name="Miyauchi S."/>
            <person name="Viragh M."/>
            <person name="Kuo A."/>
            <person name="Thoen E."/>
            <person name="Andreopoulos B."/>
            <person name="Lu D."/>
            <person name="Skrede I."/>
            <person name="Drula E."/>
            <person name="Henrissat B."/>
            <person name="Morin E."/>
            <person name="Kohler A."/>
            <person name="Barry K."/>
            <person name="LaButti K."/>
            <person name="Morin E."/>
            <person name="Salamov A."/>
            <person name="Lipzen A."/>
            <person name="Mereny Z."/>
            <person name="Hegedus B."/>
            <person name="Baldrian P."/>
            <person name="Stursova M."/>
            <person name="Weitz H."/>
            <person name="Taylor A."/>
            <person name="Grigoriev I.V."/>
            <person name="Nagy L.G."/>
            <person name="Martin F."/>
            <person name="Kauserud H."/>
        </authorList>
    </citation>
    <scope>NUCLEOTIDE SEQUENCE</scope>
    <source>
        <strain evidence="1">CBHHK002</strain>
    </source>
</reference>
<evidence type="ECO:0000313" key="1">
    <source>
        <dbReference type="EMBL" id="KAJ7336742.1"/>
    </source>
</evidence>
<name>A0AAD6ZSA0_9AGAR</name>
<sequence>MWLKVLPRIVEPHQALGQSASQVAPAKRYYIWLVVAQPGLLSFSLGDLKEGKIYAAAMVKRKFETATAVLVSLDEEIIPIAIVVPKYLCPTHIRLRQPQGFLLTSGCSMSGQFVRWNIRGNGKQSRAGGDKSGWEGLFDLYKADQAKEPRQCYIHSFDFLPGRSPPG</sequence>
<evidence type="ECO:0000313" key="2">
    <source>
        <dbReference type="Proteomes" id="UP001218218"/>
    </source>
</evidence>
<keyword evidence="2" id="KW-1185">Reference proteome</keyword>